<sequence length="71" mass="8262">MKWFDGKKRENICRLDKLLHVTFSQGFPVEPLLELELLLKEAHSPQLTLFLECEPGKPTVMMRALEKLNPL</sequence>
<protein>
    <submittedName>
        <fullName evidence="1">Uncharacterized protein</fullName>
    </submittedName>
</protein>
<comment type="caution">
    <text evidence="1">The sequence shown here is derived from an EMBL/GenBank/DDBJ whole genome shotgun (WGS) entry which is preliminary data.</text>
</comment>
<evidence type="ECO:0000313" key="1">
    <source>
        <dbReference type="EMBL" id="CAG7728029.1"/>
    </source>
</evidence>
<keyword evidence="2" id="KW-1185">Reference proteome</keyword>
<reference evidence="1" key="1">
    <citation type="submission" date="2021-06" db="EMBL/GenBank/DDBJ databases">
        <authorList>
            <person name="Hodson N. C."/>
            <person name="Mongue J. A."/>
            <person name="Jaron S. K."/>
        </authorList>
    </citation>
    <scope>NUCLEOTIDE SEQUENCE</scope>
</reference>
<dbReference type="Proteomes" id="UP000708208">
    <property type="component" value="Unassembled WGS sequence"/>
</dbReference>
<dbReference type="AlphaFoldDB" id="A0A8J2P1Z9"/>
<dbReference type="EMBL" id="CAJVCH010157353">
    <property type="protein sequence ID" value="CAG7728029.1"/>
    <property type="molecule type" value="Genomic_DNA"/>
</dbReference>
<proteinExistence type="predicted"/>
<evidence type="ECO:0000313" key="2">
    <source>
        <dbReference type="Proteomes" id="UP000708208"/>
    </source>
</evidence>
<accession>A0A8J2P1Z9</accession>
<gene>
    <name evidence="1" type="ORF">AFUS01_LOCUS16840</name>
</gene>
<organism evidence="1 2">
    <name type="scientific">Allacma fusca</name>
    <dbReference type="NCBI Taxonomy" id="39272"/>
    <lineage>
        <taxon>Eukaryota</taxon>
        <taxon>Metazoa</taxon>
        <taxon>Ecdysozoa</taxon>
        <taxon>Arthropoda</taxon>
        <taxon>Hexapoda</taxon>
        <taxon>Collembola</taxon>
        <taxon>Symphypleona</taxon>
        <taxon>Sminthuridae</taxon>
        <taxon>Allacma</taxon>
    </lineage>
</organism>
<name>A0A8J2P1Z9_9HEXA</name>